<dbReference type="RefSeq" id="WP_188738198.1">
    <property type="nucleotide sequence ID" value="NZ_BMLW01000021.1"/>
</dbReference>
<evidence type="ECO:0000313" key="1">
    <source>
        <dbReference type="EMBL" id="GGP16649.1"/>
    </source>
</evidence>
<keyword evidence="2" id="KW-1185">Reference proteome</keyword>
<evidence type="ECO:0000313" key="2">
    <source>
        <dbReference type="Proteomes" id="UP000641206"/>
    </source>
</evidence>
<gene>
    <name evidence="1" type="primary">yoxB</name>
    <name evidence="1" type="ORF">GCM10011346_49410</name>
</gene>
<protein>
    <recommendedName>
        <fullName evidence="3">Uracil DNA glycosylase superfamily protein</fullName>
    </recommendedName>
</protein>
<organism evidence="1 2">
    <name type="scientific">Oceanobacillus neutriphilus</name>
    <dbReference type="NCBI Taxonomy" id="531815"/>
    <lineage>
        <taxon>Bacteria</taxon>
        <taxon>Bacillati</taxon>
        <taxon>Bacillota</taxon>
        <taxon>Bacilli</taxon>
        <taxon>Bacillales</taxon>
        <taxon>Bacillaceae</taxon>
        <taxon>Oceanobacillus</taxon>
    </lineage>
</organism>
<dbReference type="EMBL" id="BMLW01000021">
    <property type="protein sequence ID" value="GGP16649.1"/>
    <property type="molecule type" value="Genomic_DNA"/>
</dbReference>
<accession>A0ABQ2P2K4</accession>
<name>A0ABQ2P2K4_9BACI</name>
<dbReference type="Proteomes" id="UP000641206">
    <property type="component" value="Unassembled WGS sequence"/>
</dbReference>
<sequence>MLDQYLPYIEQLPDSRELRRDDLIHPDFLIEKENNLEIYYAPHNEYINDQAEIVIVGITPGWTQMKKAFETFVALKAANLSVGRILEVTKKEASFSGTMRLNLIHMLDEIKLHDALGLPGTACIFENSRPILHTTSMIKYPVFYKGKNYTGHQPKIKNSPLLSKYAYDGFADEINSLPPSSLLIPLGKTVDAIIDELKQEGRINQVCLKDFPHPSGANGHRMKEFNKQKNTLTEMVDSWKQNRSEM</sequence>
<proteinExistence type="predicted"/>
<evidence type="ECO:0008006" key="3">
    <source>
        <dbReference type="Google" id="ProtNLM"/>
    </source>
</evidence>
<comment type="caution">
    <text evidence="1">The sequence shown here is derived from an EMBL/GenBank/DDBJ whole genome shotgun (WGS) entry which is preliminary data.</text>
</comment>
<reference evidence="2" key="1">
    <citation type="journal article" date="2019" name="Int. J. Syst. Evol. Microbiol.">
        <title>The Global Catalogue of Microorganisms (GCM) 10K type strain sequencing project: providing services to taxonomists for standard genome sequencing and annotation.</title>
        <authorList>
            <consortium name="The Broad Institute Genomics Platform"/>
            <consortium name="The Broad Institute Genome Sequencing Center for Infectious Disease"/>
            <person name="Wu L."/>
            <person name="Ma J."/>
        </authorList>
    </citation>
    <scope>NUCLEOTIDE SEQUENCE [LARGE SCALE GENOMIC DNA]</scope>
    <source>
        <strain evidence="2">CGMCC 1.7693</strain>
    </source>
</reference>